<evidence type="ECO:0000313" key="3">
    <source>
        <dbReference type="EMBL" id="CAD8976310.1"/>
    </source>
</evidence>
<dbReference type="InterPro" id="IPR001478">
    <property type="entry name" value="PDZ"/>
</dbReference>
<dbReference type="SUPFAM" id="SSF50156">
    <property type="entry name" value="PDZ domain-like"/>
    <property type="match status" value="1"/>
</dbReference>
<gene>
    <name evidence="3" type="ORF">HAND00432_LOCUS27315</name>
</gene>
<accession>A0A6T8PAJ9</accession>
<dbReference type="InterPro" id="IPR036034">
    <property type="entry name" value="PDZ_sf"/>
</dbReference>
<dbReference type="SMART" id="SM00228">
    <property type="entry name" value="PDZ"/>
    <property type="match status" value="1"/>
</dbReference>
<dbReference type="AlphaFoldDB" id="A0A6T8PAJ9"/>
<feature type="compositionally biased region" description="Low complexity" evidence="1">
    <location>
        <begin position="53"/>
        <end position="74"/>
    </location>
</feature>
<sequence length="183" mass="19110">MDSFFGCCTNRGGEAANFASRQQNRASAYETSPVRPLQRGHASAAGDSVIKISQMPSTVPSPSSSSSPALGPEPHGAPDSSRHSGAKLPGSPTKCGVGIVFRPLYDPEPSLSVWTVAPDSPAGELGGFEKGDILTHVGDKDVRGLPPQDVAPLIVGPEGTIVRLKFSRGGREKLEVALPRKWG</sequence>
<proteinExistence type="predicted"/>
<feature type="domain" description="PDZ" evidence="2">
    <location>
        <begin position="95"/>
        <end position="170"/>
    </location>
</feature>
<name>A0A6T8PAJ9_HEMAN</name>
<dbReference type="Gene3D" id="2.30.42.10">
    <property type="match status" value="1"/>
</dbReference>
<organism evidence="3">
    <name type="scientific">Hemiselmis andersenii</name>
    <name type="common">Cryptophyte alga</name>
    <dbReference type="NCBI Taxonomy" id="464988"/>
    <lineage>
        <taxon>Eukaryota</taxon>
        <taxon>Cryptophyceae</taxon>
        <taxon>Cryptomonadales</taxon>
        <taxon>Hemiselmidaceae</taxon>
        <taxon>Hemiselmis</taxon>
    </lineage>
</organism>
<feature type="region of interest" description="Disordered" evidence="1">
    <location>
        <begin position="13"/>
        <end position="92"/>
    </location>
</feature>
<dbReference type="InterPro" id="IPR041489">
    <property type="entry name" value="PDZ_6"/>
</dbReference>
<feature type="compositionally biased region" description="Polar residues" evidence="1">
    <location>
        <begin position="19"/>
        <end position="30"/>
    </location>
</feature>
<evidence type="ECO:0000259" key="2">
    <source>
        <dbReference type="SMART" id="SM00228"/>
    </source>
</evidence>
<evidence type="ECO:0000256" key="1">
    <source>
        <dbReference type="SAM" id="MobiDB-lite"/>
    </source>
</evidence>
<protein>
    <recommendedName>
        <fullName evidence="2">PDZ domain-containing protein</fullName>
    </recommendedName>
</protein>
<dbReference type="Pfam" id="PF17820">
    <property type="entry name" value="PDZ_6"/>
    <property type="match status" value="1"/>
</dbReference>
<dbReference type="EMBL" id="HBFX01045464">
    <property type="protein sequence ID" value="CAD8976310.1"/>
    <property type="molecule type" value="Transcribed_RNA"/>
</dbReference>
<reference evidence="3" key="1">
    <citation type="submission" date="2021-01" db="EMBL/GenBank/DDBJ databases">
        <authorList>
            <person name="Corre E."/>
            <person name="Pelletier E."/>
            <person name="Niang G."/>
            <person name="Scheremetjew M."/>
            <person name="Finn R."/>
            <person name="Kale V."/>
            <person name="Holt S."/>
            <person name="Cochrane G."/>
            <person name="Meng A."/>
            <person name="Brown T."/>
            <person name="Cohen L."/>
        </authorList>
    </citation>
    <scope>NUCLEOTIDE SEQUENCE</scope>
    <source>
        <strain evidence="3">CCMP644</strain>
    </source>
</reference>